<dbReference type="Ensembl" id="ENSECAT00000034103.2">
    <property type="protein sequence ID" value="ENSECAP00000037158.2"/>
    <property type="gene ID" value="ENSECAG00000008724.4"/>
</dbReference>
<dbReference type="PROSITE" id="PS00683">
    <property type="entry name" value="RHODANESE_2"/>
    <property type="match status" value="1"/>
</dbReference>
<evidence type="ECO:0000256" key="1">
    <source>
        <dbReference type="ARBA" id="ARBA00004173"/>
    </source>
</evidence>
<dbReference type="InterPro" id="IPR001307">
    <property type="entry name" value="Thiosulphate_STrfase_CS"/>
</dbReference>
<feature type="domain" description="Rhodanese" evidence="7">
    <location>
        <begin position="304"/>
        <end position="423"/>
    </location>
</feature>
<dbReference type="FunFam" id="3.40.250.10:FF:000008">
    <property type="entry name" value="Sulfurtransferase"/>
    <property type="match status" value="1"/>
</dbReference>
<dbReference type="CDD" id="cd01448">
    <property type="entry name" value="TST_Repeat_1"/>
    <property type="match status" value="1"/>
</dbReference>
<dbReference type="InterPro" id="IPR036873">
    <property type="entry name" value="Rhodanese-like_dom_sf"/>
</dbReference>
<dbReference type="CDD" id="cd01449">
    <property type="entry name" value="TST_Repeat_2"/>
    <property type="match status" value="1"/>
</dbReference>
<dbReference type="ExpressionAtlas" id="A0A3Q2HSL2">
    <property type="expression patterns" value="baseline"/>
</dbReference>
<feature type="compositionally biased region" description="Pro residues" evidence="6">
    <location>
        <begin position="141"/>
        <end position="158"/>
    </location>
</feature>
<dbReference type="GO" id="GO:0005739">
    <property type="term" value="C:mitochondrion"/>
    <property type="evidence" value="ECO:0007669"/>
    <property type="project" value="UniProtKB-SubCell"/>
</dbReference>
<evidence type="ECO:0000313" key="8">
    <source>
        <dbReference type="Ensembl" id="ENSECAP00000037158.2"/>
    </source>
</evidence>
<dbReference type="PaxDb" id="9796-ENSECAP00000037158"/>
<dbReference type="GeneTree" id="ENSGT00510000046773"/>
<dbReference type="PANTHER" id="PTHR11364">
    <property type="entry name" value="THIOSULFATE SULFERTANSFERASE"/>
    <property type="match status" value="1"/>
</dbReference>
<keyword evidence="3" id="KW-0677">Repeat</keyword>
<evidence type="ECO:0007829" key="11">
    <source>
        <dbReference type="PeptideAtlas" id="A0A3Q2HSL2"/>
    </source>
</evidence>
<dbReference type="PANTHER" id="PTHR11364:SF25">
    <property type="entry name" value="3-MERCAPTOPYRUVATE SULFURTRANSFERASE"/>
    <property type="match status" value="1"/>
</dbReference>
<dbReference type="InterPro" id="IPR045078">
    <property type="entry name" value="TST/MPST-like"/>
</dbReference>
<reference evidence="8" key="3">
    <citation type="submission" date="2025-09" db="UniProtKB">
        <authorList>
            <consortium name="Ensembl"/>
        </authorList>
    </citation>
    <scope>IDENTIFICATION</scope>
    <source>
        <strain evidence="8">Thoroughbred</strain>
    </source>
</reference>
<evidence type="ECO:0000256" key="3">
    <source>
        <dbReference type="ARBA" id="ARBA00022737"/>
    </source>
</evidence>
<dbReference type="InParanoid" id="A0A3Q2HSL2"/>
<keyword evidence="9" id="KW-1185">Reference proteome</keyword>
<reference evidence="8 9" key="1">
    <citation type="journal article" date="2009" name="Science">
        <title>Genome sequence, comparative analysis, and population genetics of the domestic horse.</title>
        <authorList>
            <consortium name="Broad Institute Genome Sequencing Platform"/>
            <consortium name="Broad Institute Whole Genome Assembly Team"/>
            <person name="Wade C.M."/>
            <person name="Giulotto E."/>
            <person name="Sigurdsson S."/>
            <person name="Zoli M."/>
            <person name="Gnerre S."/>
            <person name="Imsland F."/>
            <person name="Lear T.L."/>
            <person name="Adelson D.L."/>
            <person name="Bailey E."/>
            <person name="Bellone R.R."/>
            <person name="Bloecker H."/>
            <person name="Distl O."/>
            <person name="Edgar R.C."/>
            <person name="Garber M."/>
            <person name="Leeb T."/>
            <person name="Mauceli E."/>
            <person name="MacLeod J.N."/>
            <person name="Penedo M.C.T."/>
            <person name="Raison J.M."/>
            <person name="Sharpe T."/>
            <person name="Vogel J."/>
            <person name="Andersson L."/>
            <person name="Antczak D.F."/>
            <person name="Biagi T."/>
            <person name="Binns M.M."/>
            <person name="Chowdhary B.P."/>
            <person name="Coleman S.J."/>
            <person name="Della Valle G."/>
            <person name="Fryc S."/>
            <person name="Guerin G."/>
            <person name="Hasegawa T."/>
            <person name="Hill E.W."/>
            <person name="Jurka J."/>
            <person name="Kiialainen A."/>
            <person name="Lindgren G."/>
            <person name="Liu J."/>
            <person name="Magnani E."/>
            <person name="Mickelson J.R."/>
            <person name="Murray J."/>
            <person name="Nergadze S.G."/>
            <person name="Onofrio R."/>
            <person name="Pedroni S."/>
            <person name="Piras M.F."/>
            <person name="Raudsepp T."/>
            <person name="Rocchi M."/>
            <person name="Roeed K.H."/>
            <person name="Ryder O.A."/>
            <person name="Searle S."/>
            <person name="Skow L."/>
            <person name="Swinburne J.E."/>
            <person name="Syvaenen A.C."/>
            <person name="Tozaki T."/>
            <person name="Valberg S.J."/>
            <person name="Vaudin M."/>
            <person name="White J.R."/>
            <person name="Zody M.C."/>
            <person name="Lander E.S."/>
            <person name="Lindblad-Toh K."/>
        </authorList>
    </citation>
    <scope>NUCLEOTIDE SEQUENCE [LARGE SCALE GENOMIC DNA]</scope>
    <source>
        <strain evidence="8 9">Thoroughbred</strain>
    </source>
</reference>
<reference evidence="8" key="2">
    <citation type="submission" date="2025-08" db="UniProtKB">
        <authorList>
            <consortium name="Ensembl"/>
        </authorList>
    </citation>
    <scope>IDENTIFICATION</scope>
    <source>
        <strain evidence="8">Thoroughbred</strain>
    </source>
</reference>
<dbReference type="AlphaFoldDB" id="A0A3Q2HSL2"/>
<evidence type="ECO:0000256" key="5">
    <source>
        <dbReference type="RuleBase" id="RU000507"/>
    </source>
</evidence>
<evidence type="ECO:0000259" key="7">
    <source>
        <dbReference type="PROSITE" id="PS50206"/>
    </source>
</evidence>
<dbReference type="STRING" id="9796.ENSECAP00000037158"/>
<feature type="region of interest" description="Disordered" evidence="6">
    <location>
        <begin position="226"/>
        <end position="262"/>
    </location>
</feature>
<dbReference type="Gene3D" id="3.40.250.10">
    <property type="entry name" value="Rhodanese-like domain"/>
    <property type="match status" value="2"/>
</dbReference>
<name>A0A3Q2HSL2_HORSE</name>
<comment type="subcellular location">
    <subcellularLocation>
        <location evidence="1">Mitochondrion</location>
    </subcellularLocation>
</comment>
<dbReference type="FunCoup" id="A0A3Q2HSL2">
    <property type="interactions" value="1305"/>
</dbReference>
<gene>
    <name evidence="8 10" type="primary">MPST</name>
</gene>
<dbReference type="FunFam" id="3.40.250.10:FF:000001">
    <property type="entry name" value="Sulfurtransferase"/>
    <property type="match status" value="1"/>
</dbReference>
<feature type="region of interest" description="Disordered" evidence="6">
    <location>
        <begin position="1"/>
        <end position="26"/>
    </location>
</feature>
<evidence type="ECO:0000256" key="4">
    <source>
        <dbReference type="ARBA" id="ARBA00023128"/>
    </source>
</evidence>
<dbReference type="Bgee" id="ENSECAG00000008724">
    <property type="expression patterns" value="Expressed in liver and 21 other cell types or tissues"/>
</dbReference>
<evidence type="ECO:0000256" key="2">
    <source>
        <dbReference type="ARBA" id="ARBA00022679"/>
    </source>
</evidence>
<dbReference type="PROSITE" id="PS00380">
    <property type="entry name" value="RHODANESE_1"/>
    <property type="match status" value="1"/>
</dbReference>
<protein>
    <recommendedName>
        <fullName evidence="5">Sulfurtransferase</fullName>
    </recommendedName>
</protein>
<organism evidence="8 9">
    <name type="scientific">Equus caballus</name>
    <name type="common">Horse</name>
    <dbReference type="NCBI Taxonomy" id="9796"/>
    <lineage>
        <taxon>Eukaryota</taxon>
        <taxon>Metazoa</taxon>
        <taxon>Chordata</taxon>
        <taxon>Craniata</taxon>
        <taxon>Vertebrata</taxon>
        <taxon>Euteleostomi</taxon>
        <taxon>Mammalia</taxon>
        <taxon>Eutheria</taxon>
        <taxon>Laurasiatheria</taxon>
        <taxon>Perissodactyla</taxon>
        <taxon>Equidae</taxon>
        <taxon>Equus</taxon>
    </lineage>
</organism>
<accession>A0A3Q2HSL2</accession>
<keyword evidence="4" id="KW-0496">Mitochondrion</keyword>
<dbReference type="InterPro" id="IPR001763">
    <property type="entry name" value="Rhodanese-like_dom"/>
</dbReference>
<dbReference type="SMART" id="SM00450">
    <property type="entry name" value="RHOD"/>
    <property type="match status" value="2"/>
</dbReference>
<dbReference type="PROSITE" id="PS50206">
    <property type="entry name" value="RHODANESE_3"/>
    <property type="match status" value="2"/>
</dbReference>
<evidence type="ECO:0000313" key="10">
    <source>
        <dbReference type="VGNC" id="VGNC:20298"/>
    </source>
</evidence>
<dbReference type="SUPFAM" id="SSF52821">
    <property type="entry name" value="Rhodanese/Cell cycle control phosphatase"/>
    <property type="match status" value="2"/>
</dbReference>
<feature type="compositionally biased region" description="Pro residues" evidence="6">
    <location>
        <begin position="39"/>
        <end position="55"/>
    </location>
</feature>
<feature type="region of interest" description="Disordered" evidence="6">
    <location>
        <begin position="39"/>
        <end position="212"/>
    </location>
</feature>
<dbReference type="Pfam" id="PF00581">
    <property type="entry name" value="Rhodanese"/>
    <property type="match status" value="2"/>
</dbReference>
<feature type="compositionally biased region" description="Basic residues" evidence="6">
    <location>
        <begin position="88"/>
        <end position="113"/>
    </location>
</feature>
<keyword evidence="11" id="KW-1267">Proteomics identification</keyword>
<feature type="domain" description="Rhodanese" evidence="7">
    <location>
        <begin position="453"/>
        <end position="567"/>
    </location>
</feature>
<evidence type="ECO:0000256" key="6">
    <source>
        <dbReference type="SAM" id="MobiDB-lite"/>
    </source>
</evidence>
<feature type="compositionally biased region" description="Low complexity" evidence="6">
    <location>
        <begin position="194"/>
        <end position="212"/>
    </location>
</feature>
<evidence type="ECO:0000313" key="9">
    <source>
        <dbReference type="Proteomes" id="UP000002281"/>
    </source>
</evidence>
<keyword evidence="2 5" id="KW-0808">Transferase</keyword>
<dbReference type="Proteomes" id="UP000002281">
    <property type="component" value="Chromosome 28"/>
</dbReference>
<dbReference type="GO" id="GO:0004792">
    <property type="term" value="F:thiosulfate-cyanide sulfurtransferase activity"/>
    <property type="evidence" value="ECO:0007669"/>
    <property type="project" value="InterPro"/>
</dbReference>
<proteinExistence type="evidence at protein level"/>
<feature type="compositionally biased region" description="Basic residues" evidence="6">
    <location>
        <begin position="180"/>
        <end position="189"/>
    </location>
</feature>
<sequence length="576" mass="62061">MATRAWSPLSREGRGVGARGRVRASSKPAHRLAAACARPPPECASPAPAPCPVPKLGPGFPEHPDLLSLRGLSPGSQVAWPAAQSRAVCRRPHPAALTRPRRRPGARPARWRSWRVQSQSPQQPGRPTPSRRRPRGDRAPPAAPPRGPRPAAPAPRCPPVRRASQSPGDPPGARGGAGRARGRAWRRGRPPGPASGRRGAAAAPSGRSGGLCRSLLPLARRRLVARGGDGCGRGEGVPCRRGHGQARKPGARDLGPTPDGGLALPRPRVQSCSPSVAAAMAPQQLFRALVSAQWVAEALRAPRAGQPLQLLDASWYLPKLGRDARREFEERHIPGAAFFDIDQCSDRTSPYDHMLPSAAHFAEYAGRLGVGAATHVVVYDASDQGLYAAPRVWWMFRAFGHRAVSLLDGGFRHWLRQGLPLSSGKSRPAPAEFHAALDPAFVKTYKDIKENLESRRFQVVDARATGRFRGTEPEPRDGIEPGHIPGTVNIPFTDFLTDEGLEKSPEDIRRLFQDKKVDLSQPLVATCGSGVTACHVALGAYLCGKPDVAIYDGSWVEWYMRAQPEEVISEGRGKTV</sequence>
<dbReference type="VGNC" id="VGNC:20298">
    <property type="gene designation" value="MPST"/>
</dbReference>